<comment type="caution">
    <text evidence="2">The sequence shown here is derived from an EMBL/GenBank/DDBJ whole genome shotgun (WGS) entry which is preliminary data.</text>
</comment>
<dbReference type="AlphaFoldDB" id="A0A2P8F7S8"/>
<sequence>MIELAPTTAPCQYLLRDELILRTSDICHSTGVRRKHQIACNTGVEGCTSVVMDEETKEQLLRANPLKGTNQIDVRGYNERLVLQLIREHGSLTKAEATRATGLSPNASSVIFRALESEGLIIRGDPIRGRVGQPSTPLRINPDAHHYVSLRVGRRSIDIAVVNFVGEIESSRRMALPFPTPKVALEFFKSELGGVLRSAKKNRKSISGMSVAMPFELWSWTEEFGAPKEEMEAWRDFDIAAELQKIVPWKVLVENDGTAACRAEQVFGSHTGKKDWVYFFVGTFIGGGIVLNGSVFPGSRRNSGGFGPMRVPEQSGGNRLVDHASLVVLERSIAAEGGNPFAIYEEGSNWDDYEPLLSNWISNAALNLSHAIVSSLSVLDFDAAVIDGAFPSDVKKRLVSETRRQLSRADLQGVHFLDVEEGQVGRRARTISAAAAFVSANYMIDQNTLHRN</sequence>
<dbReference type="PANTHER" id="PTHR18964">
    <property type="entry name" value="ROK (REPRESSOR, ORF, KINASE) FAMILY"/>
    <property type="match status" value="1"/>
</dbReference>
<dbReference type="Proteomes" id="UP000240418">
    <property type="component" value="Unassembled WGS sequence"/>
</dbReference>
<dbReference type="Pfam" id="PF00480">
    <property type="entry name" value="ROK"/>
    <property type="match status" value="1"/>
</dbReference>
<dbReference type="SUPFAM" id="SSF46785">
    <property type="entry name" value="Winged helix' DNA-binding domain"/>
    <property type="match status" value="1"/>
</dbReference>
<name>A0A2P8F7S8_9RHOB</name>
<dbReference type="Pfam" id="PF13412">
    <property type="entry name" value="HTH_24"/>
    <property type="match status" value="1"/>
</dbReference>
<dbReference type="InterPro" id="IPR036388">
    <property type="entry name" value="WH-like_DNA-bd_sf"/>
</dbReference>
<dbReference type="SUPFAM" id="SSF53067">
    <property type="entry name" value="Actin-like ATPase domain"/>
    <property type="match status" value="1"/>
</dbReference>
<dbReference type="EMBL" id="PYGJ01000015">
    <property type="protein sequence ID" value="PSL17757.1"/>
    <property type="molecule type" value="Genomic_DNA"/>
</dbReference>
<keyword evidence="3" id="KW-1185">Reference proteome</keyword>
<evidence type="ECO:0000313" key="2">
    <source>
        <dbReference type="EMBL" id="PSL17757.1"/>
    </source>
</evidence>
<gene>
    <name evidence="2" type="ORF">CLV88_115104</name>
</gene>
<evidence type="ECO:0000256" key="1">
    <source>
        <dbReference type="ARBA" id="ARBA00006479"/>
    </source>
</evidence>
<dbReference type="Gene3D" id="1.10.10.10">
    <property type="entry name" value="Winged helix-like DNA-binding domain superfamily/Winged helix DNA-binding domain"/>
    <property type="match status" value="1"/>
</dbReference>
<dbReference type="InterPro" id="IPR043129">
    <property type="entry name" value="ATPase_NBD"/>
</dbReference>
<organism evidence="2 3">
    <name type="scientific">Shimia abyssi</name>
    <dbReference type="NCBI Taxonomy" id="1662395"/>
    <lineage>
        <taxon>Bacteria</taxon>
        <taxon>Pseudomonadati</taxon>
        <taxon>Pseudomonadota</taxon>
        <taxon>Alphaproteobacteria</taxon>
        <taxon>Rhodobacterales</taxon>
        <taxon>Roseobacteraceae</taxon>
    </lineage>
</organism>
<dbReference type="InterPro" id="IPR000600">
    <property type="entry name" value="ROK"/>
</dbReference>
<dbReference type="PANTHER" id="PTHR18964:SF149">
    <property type="entry name" value="BIFUNCTIONAL UDP-N-ACETYLGLUCOSAMINE 2-EPIMERASE_N-ACETYLMANNOSAMINE KINASE"/>
    <property type="match status" value="1"/>
</dbReference>
<reference evidence="2 3" key="1">
    <citation type="submission" date="2018-03" db="EMBL/GenBank/DDBJ databases">
        <title>Genomic Encyclopedia of Archaeal and Bacterial Type Strains, Phase II (KMG-II): from individual species to whole genera.</title>
        <authorList>
            <person name="Goeker M."/>
        </authorList>
    </citation>
    <scope>NUCLEOTIDE SEQUENCE [LARGE SCALE GENOMIC DNA]</scope>
    <source>
        <strain evidence="2 3">DSM 100673</strain>
    </source>
</reference>
<dbReference type="CDD" id="cd23763">
    <property type="entry name" value="ASKHA_ATPase_ROK"/>
    <property type="match status" value="1"/>
</dbReference>
<comment type="similarity">
    <text evidence="1">Belongs to the ROK (NagC/XylR) family.</text>
</comment>
<protein>
    <submittedName>
        <fullName evidence="2">MarR family transcriptional regulator</fullName>
    </submittedName>
</protein>
<accession>A0A2P8F7S8</accession>
<dbReference type="InterPro" id="IPR036390">
    <property type="entry name" value="WH_DNA-bd_sf"/>
</dbReference>
<evidence type="ECO:0000313" key="3">
    <source>
        <dbReference type="Proteomes" id="UP000240418"/>
    </source>
</evidence>
<dbReference type="Gene3D" id="3.30.420.40">
    <property type="match status" value="2"/>
</dbReference>
<proteinExistence type="inferred from homology"/>